<gene>
    <name evidence="5" type="primary">pulA</name>
    <name evidence="5" type="ORF">RT723_08890</name>
</gene>
<comment type="caution">
    <text evidence="5">The sequence shown here is derived from an EMBL/GenBank/DDBJ whole genome shotgun (WGS) entry which is preliminary data.</text>
</comment>
<dbReference type="CDD" id="cd02860">
    <property type="entry name" value="E_set_Pullulanase"/>
    <property type="match status" value="1"/>
</dbReference>
<dbReference type="RefSeq" id="WP_315946719.1">
    <property type="nucleotide sequence ID" value="NZ_JAWCUA010000007.1"/>
</dbReference>
<evidence type="ECO:0000256" key="3">
    <source>
        <dbReference type="SAM" id="SignalP"/>
    </source>
</evidence>
<dbReference type="InterPro" id="IPR040671">
    <property type="entry name" value="Pullulanase_N2"/>
</dbReference>
<feature type="domain" description="Glycosyl hydrolase family 13 catalytic" evidence="4">
    <location>
        <begin position="355"/>
        <end position="753"/>
    </location>
</feature>
<comment type="similarity">
    <text evidence="1">Belongs to the glycosyl hydrolase 13 family.</text>
</comment>
<dbReference type="EMBL" id="JAWCUA010000007">
    <property type="protein sequence ID" value="MDU0113110.1"/>
    <property type="molecule type" value="Genomic_DNA"/>
</dbReference>
<evidence type="ECO:0000256" key="2">
    <source>
        <dbReference type="ARBA" id="ARBA00023295"/>
    </source>
</evidence>
<dbReference type="InterPro" id="IPR024561">
    <property type="entry name" value="Pullul_strch_C"/>
</dbReference>
<dbReference type="Proteomes" id="UP001257914">
    <property type="component" value="Unassembled WGS sequence"/>
</dbReference>
<evidence type="ECO:0000313" key="6">
    <source>
        <dbReference type="Proteomes" id="UP001257914"/>
    </source>
</evidence>
<protein>
    <submittedName>
        <fullName evidence="5">Pullulanase-type alpha-1,6-glucosidase</fullName>
    </submittedName>
</protein>
<feature type="signal peptide" evidence="3">
    <location>
        <begin position="1"/>
        <end position="25"/>
    </location>
</feature>
<evidence type="ECO:0000256" key="1">
    <source>
        <dbReference type="ARBA" id="ARBA00008061"/>
    </source>
</evidence>
<feature type="chain" id="PRO_5045804178" evidence="3">
    <location>
        <begin position="26"/>
        <end position="915"/>
    </location>
</feature>
<dbReference type="Gene3D" id="2.60.40.10">
    <property type="entry name" value="Immunoglobulins"/>
    <property type="match status" value="1"/>
</dbReference>
<dbReference type="InterPro" id="IPR011839">
    <property type="entry name" value="Pullul_strch"/>
</dbReference>
<dbReference type="InterPro" id="IPR006047">
    <property type="entry name" value="GH13_cat_dom"/>
</dbReference>
<accession>A0ABU3R0A8</accession>
<dbReference type="Gene3D" id="2.60.40.1130">
    <property type="entry name" value="Rab geranylgeranyltransferase alpha-subunit, insert domain"/>
    <property type="match status" value="1"/>
</dbReference>
<dbReference type="Pfam" id="PF02922">
    <property type="entry name" value="CBM_48"/>
    <property type="match status" value="1"/>
</dbReference>
<dbReference type="SUPFAM" id="SSF81296">
    <property type="entry name" value="E set domains"/>
    <property type="match status" value="2"/>
</dbReference>
<evidence type="ECO:0000313" key="5">
    <source>
        <dbReference type="EMBL" id="MDU0113110.1"/>
    </source>
</evidence>
<dbReference type="InterPro" id="IPR013783">
    <property type="entry name" value="Ig-like_fold"/>
</dbReference>
<name>A0ABU3R0A8_9GAMM</name>
<dbReference type="InterPro" id="IPR013780">
    <property type="entry name" value="Glyco_hydro_b"/>
</dbReference>
<dbReference type="InterPro" id="IPR041111">
    <property type="entry name" value="Pullulanase_Ins"/>
</dbReference>
<dbReference type="NCBIfam" id="TIGR02103">
    <property type="entry name" value="pullul_strch"/>
    <property type="match status" value="1"/>
</dbReference>
<organism evidence="5 6">
    <name type="scientific">Psychrosphaera aquimarina</name>
    <dbReference type="NCBI Taxonomy" id="2044854"/>
    <lineage>
        <taxon>Bacteria</taxon>
        <taxon>Pseudomonadati</taxon>
        <taxon>Pseudomonadota</taxon>
        <taxon>Gammaproteobacteria</taxon>
        <taxon>Alteromonadales</taxon>
        <taxon>Pseudoalteromonadaceae</taxon>
        <taxon>Psychrosphaera</taxon>
    </lineage>
</organism>
<dbReference type="Pfam" id="PF18494">
    <property type="entry name" value="Pullulanase_Ins"/>
    <property type="match status" value="1"/>
</dbReference>
<reference evidence="5 6" key="1">
    <citation type="submission" date="2023-10" db="EMBL/GenBank/DDBJ databases">
        <title>Psychrosphaera aquimaarina strain SW33 isolated from seawater.</title>
        <authorList>
            <person name="Bayburt H."/>
            <person name="Kim J.M."/>
            <person name="Choi B.J."/>
            <person name="Jeon C.O."/>
        </authorList>
    </citation>
    <scope>NUCLEOTIDE SEQUENCE [LARGE SCALE GENOMIC DNA]</scope>
    <source>
        <strain evidence="5 6">KCTC 52743</strain>
    </source>
</reference>
<dbReference type="SUPFAM" id="SSF51011">
    <property type="entry name" value="Glycosyl hydrolase domain"/>
    <property type="match status" value="1"/>
</dbReference>
<keyword evidence="3" id="KW-0732">Signal</keyword>
<dbReference type="InterPro" id="IPR017853">
    <property type="entry name" value="GH"/>
</dbReference>
<keyword evidence="2" id="KW-0378">Hydrolase</keyword>
<keyword evidence="6" id="KW-1185">Reference proteome</keyword>
<proteinExistence type="inferred from homology"/>
<dbReference type="InterPro" id="IPR014756">
    <property type="entry name" value="Ig_E-set"/>
</dbReference>
<dbReference type="Pfam" id="PF17967">
    <property type="entry name" value="Pullulanase_N2"/>
    <property type="match status" value="1"/>
</dbReference>
<dbReference type="PANTHER" id="PTHR43002">
    <property type="entry name" value="GLYCOGEN DEBRANCHING ENZYME"/>
    <property type="match status" value="1"/>
</dbReference>
<dbReference type="Gene3D" id="2.60.40.1180">
    <property type="entry name" value="Golgi alpha-mannosidase II"/>
    <property type="match status" value="1"/>
</dbReference>
<dbReference type="Pfam" id="PF11852">
    <property type="entry name" value="Pullul_strch_C"/>
    <property type="match status" value="1"/>
</dbReference>
<sequence>MKNNHSALVLLLTSVLLFITGCGNNNQPDTSNVNSAAHWLTDTIIVVGDTKPNTQFELHTTLVDGRKSQVKLTTTSMPTALSVKYPHLSDFVALQVPQTIIDVKTLLKGHNQVIQSSKEAATQISNVQIYGVLDALYTAKENDANEETDFGSVVNQDSVTFKVWAPTATQVTVLLTDKTHQQTTSELVMTEDRNTGVWSVSSTQANAFDYYQYQLDVYHPNTQQFETVTTTDPYSLSLSTNSKYSQIIDLNNPNTFPQGWLTQTIDTLEAPEDLILYETHIRDFSASEKKLSSPEFKGKYKAFSETNTDGINHLKMLKQAGLNTIHLLPTYDISTVDEQAGIAIDIDDPVSKVCSIYPDLTHCDDDKVLNKSLKQLLNSFDTRTGQAQEVMETIRGKDNYNWGYDPYHYTVPEGSYAVNPEGENRIVEFREMVTSLHNLGFRVIMDVVYNHTFASGLNEKSVLDKVVPGYYHRYDAISGVMEISTCCDNSATEHAMMEKLMTDSLVVWARDYKIDGFRFDLMGHQPKQAMLNARQAVQQIDPDTYFYGEGWNFGEVANNKQFVQASQNELAGSEIGTFTDRLRDAVRGGNFMTNAEGLRRDQGIGNGLLVIPNELQPEDKQLAEYQISMDQVRLGLAGNLQQFSIQTSNNDIKLGKQINYGGSPAGYALDPADTINYVSKHDNQSLWDNHQYRLPFDMSSDDRVRIQNMSLAYPLLAQGIPFLHMGSELLRSKSFLRDSYDYGDWFNAVDFSKQSNNYDVGLPPAEKDIDNWPIITTLLTNNEDRDDVSPTQIDFASKVFAEFINIRAHSVLFRLRTAEQIKQKVSFLNTGSAHQNGLIVMLIDDNQGQDLDPNYQSIIVIFNNNNSLQEFSYQDAASYKLHVTQANGVDAQVKTSASDGNGFTIAPLSVAVFVK</sequence>
<dbReference type="Gene3D" id="3.20.20.80">
    <property type="entry name" value="Glycosidases"/>
    <property type="match status" value="1"/>
</dbReference>
<dbReference type="InterPro" id="IPR004193">
    <property type="entry name" value="Glyco_hydro_13_N"/>
</dbReference>
<dbReference type="CDD" id="cd11341">
    <property type="entry name" value="AmyAc_Pullulanase_LD-like"/>
    <property type="match status" value="1"/>
</dbReference>
<keyword evidence="2" id="KW-0326">Glycosidase</keyword>
<dbReference type="SUPFAM" id="SSF51445">
    <property type="entry name" value="(Trans)glycosidases"/>
    <property type="match status" value="1"/>
</dbReference>
<evidence type="ECO:0000259" key="4">
    <source>
        <dbReference type="SMART" id="SM00642"/>
    </source>
</evidence>
<dbReference type="PROSITE" id="PS51257">
    <property type="entry name" value="PROKAR_LIPOPROTEIN"/>
    <property type="match status" value="1"/>
</dbReference>
<dbReference type="SMART" id="SM00642">
    <property type="entry name" value="Aamy"/>
    <property type="match status" value="1"/>
</dbReference>